<keyword evidence="2" id="KW-1185">Reference proteome</keyword>
<evidence type="ECO:0000256" key="1">
    <source>
        <dbReference type="SAM" id="SignalP"/>
    </source>
</evidence>
<feature type="signal peptide" evidence="1">
    <location>
        <begin position="1"/>
        <end position="27"/>
    </location>
</feature>
<evidence type="ECO:0000313" key="3">
    <source>
        <dbReference type="WBParaSite" id="jg9462"/>
    </source>
</evidence>
<reference evidence="3" key="1">
    <citation type="submission" date="2022-11" db="UniProtKB">
        <authorList>
            <consortium name="WormBaseParasite"/>
        </authorList>
    </citation>
    <scope>IDENTIFICATION</scope>
</reference>
<protein>
    <submittedName>
        <fullName evidence="3">Uncharacterized protein</fullName>
    </submittedName>
</protein>
<dbReference type="Proteomes" id="UP000887574">
    <property type="component" value="Unplaced"/>
</dbReference>
<accession>A0A915ESX1</accession>
<feature type="chain" id="PRO_5036862733" evidence="1">
    <location>
        <begin position="28"/>
        <end position="81"/>
    </location>
</feature>
<organism evidence="2 3">
    <name type="scientific">Ditylenchus dipsaci</name>
    <dbReference type="NCBI Taxonomy" id="166011"/>
    <lineage>
        <taxon>Eukaryota</taxon>
        <taxon>Metazoa</taxon>
        <taxon>Ecdysozoa</taxon>
        <taxon>Nematoda</taxon>
        <taxon>Chromadorea</taxon>
        <taxon>Rhabditida</taxon>
        <taxon>Tylenchina</taxon>
        <taxon>Tylenchomorpha</taxon>
        <taxon>Sphaerularioidea</taxon>
        <taxon>Anguinidae</taxon>
        <taxon>Anguininae</taxon>
        <taxon>Ditylenchus</taxon>
    </lineage>
</organism>
<dbReference type="WBParaSite" id="jg9462">
    <property type="protein sequence ID" value="jg9462"/>
    <property type="gene ID" value="jg9462"/>
</dbReference>
<keyword evidence="1" id="KW-0732">Signal</keyword>
<name>A0A915ESX1_9BILA</name>
<proteinExistence type="predicted"/>
<evidence type="ECO:0000313" key="2">
    <source>
        <dbReference type="Proteomes" id="UP000887574"/>
    </source>
</evidence>
<dbReference type="AlphaFoldDB" id="A0A915ESX1"/>
<sequence>MLKEATPVFYYIKLLLLSIVFWPNASGDVFTAMVDLENLLASEASTTSNVIQQYIQSEEQRLEQLKEFANNYRRNTNTPKP</sequence>